<dbReference type="InterPro" id="IPR008475">
    <property type="entry name" value="PLipase_C_C"/>
</dbReference>
<protein>
    <recommendedName>
        <fullName evidence="1">Bacterial phospholipase C C-terminal domain-containing protein</fullName>
    </recommendedName>
</protein>
<dbReference type="Proteomes" id="UP000028713">
    <property type="component" value="Unassembled WGS sequence"/>
</dbReference>
<proteinExistence type="predicted"/>
<dbReference type="OrthoDB" id="980947at2"/>
<reference evidence="2 3" key="1">
    <citation type="submission" date="2014-07" db="EMBL/GenBank/DDBJ databases">
        <title>Genome of Chryseobacterium formosense LMG 24722.</title>
        <authorList>
            <person name="Pipes S.E."/>
            <person name="Stropko S.J."/>
            <person name="Newman J.D."/>
        </authorList>
    </citation>
    <scope>NUCLEOTIDE SEQUENCE [LARGE SCALE GENOMIC DNA]</scope>
    <source>
        <strain evidence="2 3">LMG 24722</strain>
    </source>
</reference>
<dbReference type="Pfam" id="PF05506">
    <property type="entry name" value="PLipase_C_C"/>
    <property type="match status" value="1"/>
</dbReference>
<dbReference type="STRING" id="236814.IX39_17875"/>
<name>A0A085YZN6_9FLAO</name>
<sequence>MKPPILQTHHYLVNIENNEISMMNFKNSEVDLIVYDKNAFNTKNYYFSYKLHSNDKLTHPISFGTYSYEIIGINGFVRKFKGKKKPEIEVILTNTSSKDEIKIELHNIPDENYTISLENLYEKTKKEIKSASSKYDTVINLEKTKGWYDIKIKTENNSWHFAGRTEH</sequence>
<evidence type="ECO:0000259" key="1">
    <source>
        <dbReference type="Pfam" id="PF05506"/>
    </source>
</evidence>
<dbReference type="RefSeq" id="WP_034678903.1">
    <property type="nucleotide sequence ID" value="NZ_FPAP01000005.1"/>
</dbReference>
<dbReference type="EMBL" id="JPRP01000004">
    <property type="protein sequence ID" value="KFE97649.1"/>
    <property type="molecule type" value="Genomic_DNA"/>
</dbReference>
<evidence type="ECO:0000313" key="3">
    <source>
        <dbReference type="Proteomes" id="UP000028713"/>
    </source>
</evidence>
<dbReference type="GO" id="GO:0016042">
    <property type="term" value="P:lipid catabolic process"/>
    <property type="evidence" value="ECO:0007669"/>
    <property type="project" value="InterPro"/>
</dbReference>
<dbReference type="GO" id="GO:0004629">
    <property type="term" value="F:phospholipase C activity"/>
    <property type="evidence" value="ECO:0007669"/>
    <property type="project" value="InterPro"/>
</dbReference>
<accession>A0A085YZN6</accession>
<organism evidence="2 3">
    <name type="scientific">Chryseobacterium formosense</name>
    <dbReference type="NCBI Taxonomy" id="236814"/>
    <lineage>
        <taxon>Bacteria</taxon>
        <taxon>Pseudomonadati</taxon>
        <taxon>Bacteroidota</taxon>
        <taxon>Flavobacteriia</taxon>
        <taxon>Flavobacteriales</taxon>
        <taxon>Weeksellaceae</taxon>
        <taxon>Chryseobacterium group</taxon>
        <taxon>Chryseobacterium</taxon>
    </lineage>
</organism>
<dbReference type="AlphaFoldDB" id="A0A085YZN6"/>
<feature type="domain" description="Bacterial phospholipase C C-terminal" evidence="1">
    <location>
        <begin position="13"/>
        <end position="83"/>
    </location>
</feature>
<keyword evidence="3" id="KW-1185">Reference proteome</keyword>
<comment type="caution">
    <text evidence="2">The sequence shown here is derived from an EMBL/GenBank/DDBJ whole genome shotgun (WGS) entry which is preliminary data.</text>
</comment>
<gene>
    <name evidence="2" type="ORF">IX39_17875</name>
</gene>
<evidence type="ECO:0000313" key="2">
    <source>
        <dbReference type="EMBL" id="KFE97649.1"/>
    </source>
</evidence>
<dbReference type="eggNOG" id="COG3511">
    <property type="taxonomic scope" value="Bacteria"/>
</dbReference>